<evidence type="ECO:0000313" key="2">
    <source>
        <dbReference type="Proteomes" id="UP001500253"/>
    </source>
</evidence>
<dbReference type="Proteomes" id="UP001500253">
    <property type="component" value="Unassembled WGS sequence"/>
</dbReference>
<sequence length="75" mass="7798">MLGERMYAAAVGRAGVRPCAVIPVRVPVLPDGIEIRDATEADAAPLEPVIRMADRTTPTVPGACTAWPSSDGIPT</sequence>
<gene>
    <name evidence="1" type="ORF">GCM10010246_04170</name>
</gene>
<accession>A0ABN3FAU1</accession>
<dbReference type="EMBL" id="BAAASD010000001">
    <property type="protein sequence ID" value="GAA2325961.1"/>
    <property type="molecule type" value="Genomic_DNA"/>
</dbReference>
<keyword evidence="2" id="KW-1185">Reference proteome</keyword>
<reference evidence="1 2" key="1">
    <citation type="journal article" date="2019" name="Int. J. Syst. Evol. Microbiol.">
        <title>The Global Catalogue of Microorganisms (GCM) 10K type strain sequencing project: providing services to taxonomists for standard genome sequencing and annotation.</title>
        <authorList>
            <consortium name="The Broad Institute Genomics Platform"/>
            <consortium name="The Broad Institute Genome Sequencing Center for Infectious Disease"/>
            <person name="Wu L."/>
            <person name="Ma J."/>
        </authorList>
    </citation>
    <scope>NUCLEOTIDE SEQUENCE [LARGE SCALE GENOMIC DNA]</scope>
    <source>
        <strain evidence="1 2">JCM 4316</strain>
    </source>
</reference>
<organism evidence="1 2">
    <name type="scientific">Streptomyces cuspidosporus</name>
    <dbReference type="NCBI Taxonomy" id="66882"/>
    <lineage>
        <taxon>Bacteria</taxon>
        <taxon>Bacillati</taxon>
        <taxon>Actinomycetota</taxon>
        <taxon>Actinomycetes</taxon>
        <taxon>Kitasatosporales</taxon>
        <taxon>Streptomycetaceae</taxon>
        <taxon>Streptomyces</taxon>
    </lineage>
</organism>
<evidence type="ECO:0000313" key="1">
    <source>
        <dbReference type="EMBL" id="GAA2325961.1"/>
    </source>
</evidence>
<name>A0ABN3FAU1_9ACTN</name>
<proteinExistence type="predicted"/>
<comment type="caution">
    <text evidence="1">The sequence shown here is derived from an EMBL/GenBank/DDBJ whole genome shotgun (WGS) entry which is preliminary data.</text>
</comment>
<protein>
    <submittedName>
        <fullName evidence="1">Uncharacterized protein</fullName>
    </submittedName>
</protein>